<dbReference type="Gene3D" id="2.60.40.770">
    <property type="match status" value="2"/>
</dbReference>
<dbReference type="Pfam" id="PF06979">
    <property type="entry name" value="TMEM70"/>
    <property type="match status" value="1"/>
</dbReference>
<feature type="transmembrane region" description="Helical" evidence="2">
    <location>
        <begin position="104"/>
        <end position="121"/>
    </location>
</feature>
<evidence type="ECO:0000313" key="4">
    <source>
        <dbReference type="Proteomes" id="UP001558613"/>
    </source>
</evidence>
<comment type="caution">
    <text evidence="3">The sequence shown here is derived from an EMBL/GenBank/DDBJ whole genome shotgun (WGS) entry which is preliminary data.</text>
</comment>
<dbReference type="PANTHER" id="PTHR13281">
    <property type="entry name" value="TRANSMEMBRANE PROTEIN 70, MITOCHONDRIAL"/>
    <property type="match status" value="1"/>
</dbReference>
<keyword evidence="2" id="KW-0812">Transmembrane</keyword>
<dbReference type="PANTHER" id="PTHR13281:SF0">
    <property type="entry name" value="TRANSMEMBRANE PROTEIN 70, MITOCHONDRIAL"/>
    <property type="match status" value="1"/>
</dbReference>
<name>A0ABR3NU76_9TELE</name>
<dbReference type="InterPro" id="IPR009724">
    <property type="entry name" value="TMEM70"/>
</dbReference>
<evidence type="ECO:0000256" key="2">
    <source>
        <dbReference type="SAM" id="Phobius"/>
    </source>
</evidence>
<reference evidence="3 4" key="1">
    <citation type="submission" date="2023-09" db="EMBL/GenBank/DDBJ databases">
        <authorList>
            <person name="Wang M."/>
        </authorList>
    </citation>
    <scope>NUCLEOTIDE SEQUENCE [LARGE SCALE GENOMIC DNA]</scope>
    <source>
        <strain evidence="3">GT-2023</strain>
        <tissue evidence="3">Liver</tissue>
    </source>
</reference>
<feature type="transmembrane region" description="Helical" evidence="2">
    <location>
        <begin position="133"/>
        <end position="155"/>
    </location>
</feature>
<keyword evidence="2" id="KW-0472">Membrane</keyword>
<gene>
    <name evidence="3" type="ORF">QQF64_015017</name>
</gene>
<sequence>MNQIGILQGFRRLSKNQHLIARNLQFAVRPTLHNNGNIYHTHAVFLTRQDHLLHEIRRSFLKPHAKKVQPYCSVRWYKPLPVQPEDGDLIYTGNLGKAVLGVKFFSYSSSMFSLCVMPYVLMKTGIGVNSLALQVAFCGIIGFFTFLTPVLLHLITKGYVVRLYHNKETDIYTAITYNALLVEKRTVFHQHDVVIPDVSRMFTSFYAKKRSMLVNPMLFPLPHDYNHLMGYDRPFSFDTDDLNKPDKTLPCISSAFSERRLFCSSEHNSIWYSYEGPLYYLSATGSPCSPETEWHNVTYTIIPMFTVARIGYYVRVYDKGQLLFEYTQPNIPCEDVKICYIIKGETLHETCPFYFEKEALTPQGEYEIYMDVNIVDDAERMLTLHFNITAHIKSPGPIYYMSAAIFPCSPGMTEYNLTCTVIPMFTITRMGFHALIYYEDQLWLDHVQPDVPCEDLKICDIIKGETLHETVPIYVRKYYGPTGEYRIYVDLNILDDAEKMLTLRLNITLQCSVSHVWDFMLLFTTKISCGWIQIFLVKISKLCDIIKGESLHETIPVYVRKYNALEGEYQLYINFTFFDDLEKAQKISPLYYLSVTTTPCHLGVNVYSVTYTVIPMFTVSRVGYYGIIYYKDQLWLDHMQPDVACEDNKLCYIIKGETLHETFPFYVKKFFGPEGEYVAYLT</sequence>
<comment type="similarity">
    <text evidence="1">Belongs to the TMEM70 family.</text>
</comment>
<protein>
    <submittedName>
        <fullName evidence="3">Uncharacterized protein</fullName>
    </submittedName>
</protein>
<evidence type="ECO:0000256" key="1">
    <source>
        <dbReference type="ARBA" id="ARBA00005280"/>
    </source>
</evidence>
<keyword evidence="2" id="KW-1133">Transmembrane helix</keyword>
<dbReference type="InterPro" id="IPR045325">
    <property type="entry name" value="TMEM70/TMEM186/TMEM223"/>
</dbReference>
<evidence type="ECO:0000313" key="3">
    <source>
        <dbReference type="EMBL" id="KAL1280417.1"/>
    </source>
</evidence>
<proteinExistence type="inferred from homology"/>
<accession>A0ABR3NU76</accession>
<keyword evidence="4" id="KW-1185">Reference proteome</keyword>
<organism evidence="3 4">
    <name type="scientific">Cirrhinus molitorella</name>
    <name type="common">mud carp</name>
    <dbReference type="NCBI Taxonomy" id="172907"/>
    <lineage>
        <taxon>Eukaryota</taxon>
        <taxon>Metazoa</taxon>
        <taxon>Chordata</taxon>
        <taxon>Craniata</taxon>
        <taxon>Vertebrata</taxon>
        <taxon>Euteleostomi</taxon>
        <taxon>Actinopterygii</taxon>
        <taxon>Neopterygii</taxon>
        <taxon>Teleostei</taxon>
        <taxon>Ostariophysi</taxon>
        <taxon>Cypriniformes</taxon>
        <taxon>Cyprinidae</taxon>
        <taxon>Labeoninae</taxon>
        <taxon>Labeonini</taxon>
        <taxon>Cirrhinus</taxon>
    </lineage>
</organism>
<dbReference type="Proteomes" id="UP001558613">
    <property type="component" value="Unassembled WGS sequence"/>
</dbReference>
<feature type="non-terminal residue" evidence="3">
    <location>
        <position position="682"/>
    </location>
</feature>
<dbReference type="EMBL" id="JAYMGO010000002">
    <property type="protein sequence ID" value="KAL1280417.1"/>
    <property type="molecule type" value="Genomic_DNA"/>
</dbReference>